<evidence type="ECO:0000259" key="2">
    <source>
        <dbReference type="Pfam" id="PF00144"/>
    </source>
</evidence>
<dbReference type="PANTHER" id="PTHR43283">
    <property type="entry name" value="BETA-LACTAMASE-RELATED"/>
    <property type="match status" value="1"/>
</dbReference>
<gene>
    <name evidence="3" type="primary">estB_3</name>
    <name evidence="3" type="ORF">Pr1d_51780</name>
</gene>
<dbReference type="AlphaFoldDB" id="A0A5B9QJS1"/>
<sequence precursor="true">MHFRTIFLFNCLAILFLTNYGLAQQLPTVSPEEVGMSSQKLAKISEVMQQRVEDGEIVGGSVLVARRGKVVFFEQFGHMDAEAQKPWQADTIVRIYSMTKSITTAAALMLVEEGKLALDDPVEKYLPELADRTVYDEAGNQPAKSAMTIQQLMTHTSGLIYGNPEGSPVERLYAEEDLLDRNGTLQDVIDKLSGLPLIFDPGTDWHYGTSTDVLGAVVERVSGKPLDAFLSERIFEPLGMVDTAFQVPPEKLDRFAVCYEQKEGKWTVEDDPATSRYARPATFLSGGGGLVSTASDYWRFFNMIAAGGEAGGKRFLKPETVALMTHNQLDDKTGWADDPGAGFGLGFRVVCKPIPAEDRRLLGEYGWGGMASTQYWANPREEFTVVTLEQSLPYRDSTFVVANPLVYDAIVEGK</sequence>
<keyword evidence="3" id="KW-0378">Hydrolase</keyword>
<organism evidence="3 4">
    <name type="scientific">Bythopirellula goksoeyrii</name>
    <dbReference type="NCBI Taxonomy" id="1400387"/>
    <lineage>
        <taxon>Bacteria</taxon>
        <taxon>Pseudomonadati</taxon>
        <taxon>Planctomycetota</taxon>
        <taxon>Planctomycetia</taxon>
        <taxon>Pirellulales</taxon>
        <taxon>Lacipirellulaceae</taxon>
        <taxon>Bythopirellula</taxon>
    </lineage>
</organism>
<dbReference type="Gene3D" id="3.40.710.10">
    <property type="entry name" value="DD-peptidase/beta-lactamase superfamily"/>
    <property type="match status" value="1"/>
</dbReference>
<dbReference type="KEGG" id="bgok:Pr1d_51780"/>
<reference evidence="3 4" key="1">
    <citation type="submission" date="2019-08" db="EMBL/GenBank/DDBJ databases">
        <title>Deep-cultivation of Planctomycetes and their phenomic and genomic characterization uncovers novel biology.</title>
        <authorList>
            <person name="Wiegand S."/>
            <person name="Jogler M."/>
            <person name="Boedeker C."/>
            <person name="Pinto D."/>
            <person name="Vollmers J."/>
            <person name="Rivas-Marin E."/>
            <person name="Kohn T."/>
            <person name="Peeters S.H."/>
            <person name="Heuer A."/>
            <person name="Rast P."/>
            <person name="Oberbeckmann S."/>
            <person name="Bunk B."/>
            <person name="Jeske O."/>
            <person name="Meyerdierks A."/>
            <person name="Storesund J.E."/>
            <person name="Kallscheuer N."/>
            <person name="Luecker S."/>
            <person name="Lage O.M."/>
            <person name="Pohl T."/>
            <person name="Merkel B.J."/>
            <person name="Hornburger P."/>
            <person name="Mueller R.-W."/>
            <person name="Bruemmer F."/>
            <person name="Labrenz M."/>
            <person name="Spormann A.M."/>
            <person name="Op den Camp H."/>
            <person name="Overmann J."/>
            <person name="Amann R."/>
            <person name="Jetten M.S.M."/>
            <person name="Mascher T."/>
            <person name="Medema M.H."/>
            <person name="Devos D.P."/>
            <person name="Kaster A.-K."/>
            <person name="Ovreas L."/>
            <person name="Rohde M."/>
            <person name="Galperin M.Y."/>
            <person name="Jogler C."/>
        </authorList>
    </citation>
    <scope>NUCLEOTIDE SEQUENCE [LARGE SCALE GENOMIC DNA]</scope>
    <source>
        <strain evidence="3 4">Pr1d</strain>
    </source>
</reference>
<proteinExistence type="predicted"/>
<dbReference type="SUPFAM" id="SSF56601">
    <property type="entry name" value="beta-lactamase/transpeptidase-like"/>
    <property type="match status" value="1"/>
</dbReference>
<evidence type="ECO:0000313" key="3">
    <source>
        <dbReference type="EMBL" id="QEG37830.1"/>
    </source>
</evidence>
<evidence type="ECO:0000256" key="1">
    <source>
        <dbReference type="SAM" id="SignalP"/>
    </source>
</evidence>
<dbReference type="InterPro" id="IPR050789">
    <property type="entry name" value="Diverse_Enzym_Activities"/>
</dbReference>
<dbReference type="OrthoDB" id="9770183at2"/>
<dbReference type="Pfam" id="PF00144">
    <property type="entry name" value="Beta-lactamase"/>
    <property type="match status" value="1"/>
</dbReference>
<dbReference type="EC" id="3.1.1.-" evidence="3"/>
<dbReference type="InterPro" id="IPR001466">
    <property type="entry name" value="Beta-lactam-related"/>
</dbReference>
<evidence type="ECO:0000313" key="4">
    <source>
        <dbReference type="Proteomes" id="UP000323917"/>
    </source>
</evidence>
<dbReference type="GO" id="GO:0016787">
    <property type="term" value="F:hydrolase activity"/>
    <property type="evidence" value="ECO:0007669"/>
    <property type="project" value="UniProtKB-KW"/>
</dbReference>
<keyword evidence="4" id="KW-1185">Reference proteome</keyword>
<keyword evidence="1" id="KW-0732">Signal</keyword>
<dbReference type="EMBL" id="CP042913">
    <property type="protein sequence ID" value="QEG37830.1"/>
    <property type="molecule type" value="Genomic_DNA"/>
</dbReference>
<name>A0A5B9QJS1_9BACT</name>
<dbReference type="RefSeq" id="WP_148076006.1">
    <property type="nucleotide sequence ID" value="NZ_CP042913.1"/>
</dbReference>
<protein>
    <submittedName>
        <fullName evidence="3">Esterase EstB</fullName>
        <ecNumber evidence="3">3.1.1.-</ecNumber>
    </submittedName>
</protein>
<dbReference type="InterPro" id="IPR012338">
    <property type="entry name" value="Beta-lactam/transpept-like"/>
</dbReference>
<dbReference type="Proteomes" id="UP000323917">
    <property type="component" value="Chromosome"/>
</dbReference>
<dbReference type="PANTHER" id="PTHR43283:SF3">
    <property type="entry name" value="BETA-LACTAMASE FAMILY PROTEIN (AFU_ORTHOLOGUE AFUA_5G07500)"/>
    <property type="match status" value="1"/>
</dbReference>
<feature type="domain" description="Beta-lactamase-related" evidence="2">
    <location>
        <begin position="46"/>
        <end position="393"/>
    </location>
</feature>
<feature type="signal peptide" evidence="1">
    <location>
        <begin position="1"/>
        <end position="23"/>
    </location>
</feature>
<feature type="chain" id="PRO_5022707827" evidence="1">
    <location>
        <begin position="24"/>
        <end position="414"/>
    </location>
</feature>
<accession>A0A5B9QJS1</accession>